<keyword evidence="3" id="KW-0804">Transcription</keyword>
<dbReference type="GO" id="GO:0003700">
    <property type="term" value="F:DNA-binding transcription factor activity"/>
    <property type="evidence" value="ECO:0007669"/>
    <property type="project" value="TreeGrafter"/>
</dbReference>
<dbReference type="PANTHER" id="PTHR30136:SF24">
    <property type="entry name" value="HTH-TYPE TRANSCRIPTIONAL REPRESSOR ALLR"/>
    <property type="match status" value="1"/>
</dbReference>
<evidence type="ECO:0000259" key="5">
    <source>
        <dbReference type="PROSITE" id="PS51078"/>
    </source>
</evidence>
<dbReference type="Proteomes" id="UP001055286">
    <property type="component" value="Unassembled WGS sequence"/>
</dbReference>
<feature type="domain" description="IclR-ED" evidence="5">
    <location>
        <begin position="68"/>
        <end position="250"/>
    </location>
</feature>
<keyword evidence="1" id="KW-0805">Transcription regulation</keyword>
<dbReference type="InterPro" id="IPR014757">
    <property type="entry name" value="Tscrpt_reg_IclR_C"/>
</dbReference>
<dbReference type="AlphaFoldDB" id="A0AA37HHX0"/>
<dbReference type="InterPro" id="IPR036388">
    <property type="entry name" value="WH-like_DNA-bd_sf"/>
</dbReference>
<evidence type="ECO:0000256" key="2">
    <source>
        <dbReference type="ARBA" id="ARBA00023125"/>
    </source>
</evidence>
<dbReference type="GO" id="GO:0045892">
    <property type="term" value="P:negative regulation of DNA-templated transcription"/>
    <property type="evidence" value="ECO:0007669"/>
    <property type="project" value="TreeGrafter"/>
</dbReference>
<keyword evidence="7" id="KW-1185">Reference proteome</keyword>
<keyword evidence="2" id="KW-0238">DNA-binding</keyword>
<dbReference type="InterPro" id="IPR029016">
    <property type="entry name" value="GAF-like_dom_sf"/>
</dbReference>
<sequence length="252" mass="28198">MNIYDAVPAVSRSDIILSIINASSWPVRTNFIMEMSKLPRSTVYNLLDTLESLRWIQRSGDGYVIGVRLFELGSAYVRQDGLQSAFRAIASEFVTTHNEVVQLGVLDKREVVYVAREDPVRAIRLVSDIGSRLPVHCSALGKALLASLTDSEIIELLPDQLETMTEHSITRRDDLIHCLNSVRKSGLAYDREESTLGLACFASFIGVTPLEKRLAVSTSVPISRLDDQCRHELKTEICEIAVRIRRLISARL</sequence>
<proteinExistence type="predicted"/>
<dbReference type="Pfam" id="PF01614">
    <property type="entry name" value="IclR_C"/>
    <property type="match status" value="1"/>
</dbReference>
<organism evidence="6 7">
    <name type="scientific">Methylobacterium frigidaeris</name>
    <dbReference type="NCBI Taxonomy" id="2038277"/>
    <lineage>
        <taxon>Bacteria</taxon>
        <taxon>Pseudomonadati</taxon>
        <taxon>Pseudomonadota</taxon>
        <taxon>Alphaproteobacteria</taxon>
        <taxon>Hyphomicrobiales</taxon>
        <taxon>Methylobacteriaceae</taxon>
        <taxon>Methylobacterium</taxon>
    </lineage>
</organism>
<evidence type="ECO:0000259" key="4">
    <source>
        <dbReference type="PROSITE" id="PS51077"/>
    </source>
</evidence>
<dbReference type="PROSITE" id="PS51077">
    <property type="entry name" value="HTH_ICLR"/>
    <property type="match status" value="1"/>
</dbReference>
<comment type="caution">
    <text evidence="6">The sequence shown here is derived from an EMBL/GenBank/DDBJ whole genome shotgun (WGS) entry which is preliminary data.</text>
</comment>
<accession>A0AA37HHX0</accession>
<evidence type="ECO:0000256" key="1">
    <source>
        <dbReference type="ARBA" id="ARBA00023015"/>
    </source>
</evidence>
<evidence type="ECO:0000313" key="6">
    <source>
        <dbReference type="EMBL" id="GJD66432.1"/>
    </source>
</evidence>
<dbReference type="SMART" id="SM00346">
    <property type="entry name" value="HTH_ICLR"/>
    <property type="match status" value="1"/>
</dbReference>
<dbReference type="InterPro" id="IPR005471">
    <property type="entry name" value="Tscrpt_reg_IclR_N"/>
</dbReference>
<dbReference type="SUPFAM" id="SSF46785">
    <property type="entry name" value="Winged helix' DNA-binding domain"/>
    <property type="match status" value="1"/>
</dbReference>
<protein>
    <submittedName>
        <fullName evidence="6">Pectin degradation repressor protein KdgR</fullName>
    </submittedName>
</protein>
<gene>
    <name evidence="6" type="primary">kdgR</name>
    <name evidence="6" type="ORF">MPEAHAMD_6630</name>
</gene>
<reference evidence="6" key="2">
    <citation type="submission" date="2021-08" db="EMBL/GenBank/DDBJ databases">
        <authorList>
            <person name="Tani A."/>
            <person name="Ola A."/>
            <person name="Ogura Y."/>
            <person name="Katsura K."/>
            <person name="Hayashi T."/>
        </authorList>
    </citation>
    <scope>NUCLEOTIDE SEQUENCE</scope>
    <source>
        <strain evidence="6">JCM 32048</strain>
    </source>
</reference>
<dbReference type="PROSITE" id="PS51078">
    <property type="entry name" value="ICLR_ED"/>
    <property type="match status" value="1"/>
</dbReference>
<dbReference type="Gene3D" id="1.10.10.10">
    <property type="entry name" value="Winged helix-like DNA-binding domain superfamily/Winged helix DNA-binding domain"/>
    <property type="match status" value="1"/>
</dbReference>
<dbReference type="InterPro" id="IPR050707">
    <property type="entry name" value="HTH_MetabolicPath_Reg"/>
</dbReference>
<evidence type="ECO:0000256" key="3">
    <source>
        <dbReference type="ARBA" id="ARBA00023163"/>
    </source>
</evidence>
<dbReference type="Gene3D" id="3.30.450.40">
    <property type="match status" value="1"/>
</dbReference>
<reference evidence="6" key="1">
    <citation type="journal article" date="2016" name="Front. Microbiol.">
        <title>Genome Sequence of the Piezophilic, Mesophilic Sulfate-Reducing Bacterium Desulfovibrio indicus J2T.</title>
        <authorList>
            <person name="Cao J."/>
            <person name="Maignien L."/>
            <person name="Shao Z."/>
            <person name="Alain K."/>
            <person name="Jebbar M."/>
        </authorList>
    </citation>
    <scope>NUCLEOTIDE SEQUENCE</scope>
    <source>
        <strain evidence="6">JCM 32048</strain>
    </source>
</reference>
<name>A0AA37HHX0_9HYPH</name>
<dbReference type="GO" id="GO:0003677">
    <property type="term" value="F:DNA binding"/>
    <property type="evidence" value="ECO:0007669"/>
    <property type="project" value="UniProtKB-KW"/>
</dbReference>
<dbReference type="PANTHER" id="PTHR30136">
    <property type="entry name" value="HELIX-TURN-HELIX TRANSCRIPTIONAL REGULATOR, ICLR FAMILY"/>
    <property type="match status" value="1"/>
</dbReference>
<dbReference type="InterPro" id="IPR036390">
    <property type="entry name" value="WH_DNA-bd_sf"/>
</dbReference>
<dbReference type="SUPFAM" id="SSF55781">
    <property type="entry name" value="GAF domain-like"/>
    <property type="match status" value="1"/>
</dbReference>
<evidence type="ECO:0000313" key="7">
    <source>
        <dbReference type="Proteomes" id="UP001055286"/>
    </source>
</evidence>
<dbReference type="EMBL" id="BPQJ01000065">
    <property type="protein sequence ID" value="GJD66432.1"/>
    <property type="molecule type" value="Genomic_DNA"/>
</dbReference>
<feature type="domain" description="HTH iclR-type" evidence="4">
    <location>
        <begin position="7"/>
        <end position="67"/>
    </location>
</feature>